<dbReference type="InterPro" id="IPR026960">
    <property type="entry name" value="RVT-Znf"/>
</dbReference>
<feature type="domain" description="Reverse transcriptase zinc-binding" evidence="1">
    <location>
        <begin position="24"/>
        <end position="114"/>
    </location>
</feature>
<proteinExistence type="predicted"/>
<dbReference type="EMBL" id="JABWDY010002066">
    <property type="protein sequence ID" value="KAF5206933.1"/>
    <property type="molecule type" value="Genomic_DNA"/>
</dbReference>
<organism evidence="2 3">
    <name type="scientific">Thalictrum thalictroides</name>
    <name type="common">Rue-anemone</name>
    <name type="synonym">Anemone thalictroides</name>
    <dbReference type="NCBI Taxonomy" id="46969"/>
    <lineage>
        <taxon>Eukaryota</taxon>
        <taxon>Viridiplantae</taxon>
        <taxon>Streptophyta</taxon>
        <taxon>Embryophyta</taxon>
        <taxon>Tracheophyta</taxon>
        <taxon>Spermatophyta</taxon>
        <taxon>Magnoliopsida</taxon>
        <taxon>Ranunculales</taxon>
        <taxon>Ranunculaceae</taxon>
        <taxon>Thalictroideae</taxon>
        <taxon>Thalictrum</taxon>
    </lineage>
</organism>
<gene>
    <name evidence="2" type="ORF">FRX31_003481</name>
</gene>
<evidence type="ECO:0000259" key="1">
    <source>
        <dbReference type="Pfam" id="PF13966"/>
    </source>
</evidence>
<name>A0A7J6XBR1_THATH</name>
<dbReference type="Proteomes" id="UP000554482">
    <property type="component" value="Unassembled WGS sequence"/>
</dbReference>
<evidence type="ECO:0000313" key="3">
    <source>
        <dbReference type="Proteomes" id="UP000554482"/>
    </source>
</evidence>
<dbReference type="AlphaFoldDB" id="A0A7J6XBR1"/>
<keyword evidence="3" id="KW-1185">Reference proteome</keyword>
<dbReference type="Pfam" id="PF13966">
    <property type="entry name" value="zf-RVT"/>
    <property type="match status" value="1"/>
</dbReference>
<evidence type="ECO:0000313" key="2">
    <source>
        <dbReference type="EMBL" id="KAF5206933.1"/>
    </source>
</evidence>
<protein>
    <recommendedName>
        <fullName evidence="1">Reverse transcriptase zinc-binding domain-containing protein</fullName>
    </recommendedName>
</protein>
<accession>A0A7J6XBR1</accession>
<comment type="caution">
    <text evidence="2">The sequence shown here is derived from an EMBL/GenBank/DDBJ whole genome shotgun (WGS) entry which is preliminary data.</text>
</comment>
<reference evidence="2 3" key="1">
    <citation type="submission" date="2020-06" db="EMBL/GenBank/DDBJ databases">
        <title>Transcriptomic and genomic resources for Thalictrum thalictroides and T. hernandezii: Facilitating candidate gene discovery in an emerging model plant lineage.</title>
        <authorList>
            <person name="Arias T."/>
            <person name="Riano-Pachon D.M."/>
            <person name="Di Stilio V.S."/>
        </authorList>
    </citation>
    <scope>NUCLEOTIDE SEQUENCE [LARGE SCALE GENOMIC DNA]</scope>
    <source>
        <strain evidence="3">cv. WT478/WT964</strain>
        <tissue evidence="2">Leaves</tissue>
    </source>
</reference>
<sequence length="220" mass="26286">MLRDVVFEEGNDLWKWKWSRSGDFSVRSMYKELWRDRQSTDHEVWPFAMEVSWDKNLPLKIKFFIWTTLLGRILTNDNLIRRGKGVNPVCSECRMSNEDIPHLFLHCSRSLKVWKMILGPRQNVYEDIFAVDSLEDWLIAWPVGPVAELGSRVWELLPYATAWILWKTRNCRVFQLKVKTVDSIVGEIKGTIWFWLGSWPRRKQYNFQDLLFNWDTILSV</sequence>
<dbReference type="OrthoDB" id="696485at2759"/>